<dbReference type="InterPro" id="IPR000432">
    <property type="entry name" value="DNA_mismatch_repair_MutS_C"/>
</dbReference>
<dbReference type="SMART" id="SM00533">
    <property type="entry name" value="MUTSd"/>
    <property type="match status" value="1"/>
</dbReference>
<protein>
    <recommendedName>
        <fullName evidence="7 8">DNA mismatch repair protein MutS</fullName>
    </recommendedName>
</protein>
<dbReference type="InterPro" id="IPR005748">
    <property type="entry name" value="DNA_mismatch_repair_MutS"/>
</dbReference>
<sequence>MALTPMMQQYLSIKEAYKDTLVFFRLGDFYEMFFDDALQASKELEITLTGRDAGLEQRVPMCGVPYHAAEGYIKRLVARGFKIAICEQVEDPAEAKGIVRREVVRVITPGTYLDDGNQESIFIVTIVSPADCPDSGSFSACFVNVITGDVFVDDLLDEEAVVERLLAFQPVELVVTEHTYEQLKASFQQPNLQSITVTLHASLQSAANDQDVLCRQFGSSILEDAAVAGPGIRTACGILLDYIQNTQKRMLPHVKKPQRVNWKDTLILDACSRRNLELTETLRDGKKQGSLFGVIDQTITTMGSRLLKQWLLAPLQRAEAIARRQDAVEELMKDYLIRQDLKPLLRNVYDLERLTAKLSYGTANAKDLIALCQSLEQIPPIKLLIREFQSAEYNGIQKDLCDYEELMDRIAHAIVPDPPISLKDGGLIRDGYHPELDRLRLIAREGKTWIAELEREEREKTTIKSLKIGFNKVFGYYIEVTKTNVHLVPEQYERKQTLANAERYVTAELKQREAEILHAEERLTELEYELFVEVREYIVDHVDTLQRVAHALAKLDVYYALASVAAEHRYVRPVLDLSDVIEIHAGRHPVVEQMLQGRSFVANDTLLNCRDQQIMLITGPNMAGKSTYMRQVALLVILSHIGSFVPASYARIGLVDRVFTRIGAADDLAGGQSTFMVEMVELANILEHATPRSLIVLDEIGRGTSTYDGISIARAVVEYLQDRQQIGAKTLFATHYHELTELGHQLPGVQNFSTHVEDTGDSIIFLRKIIPQPADRSYGIHVAKLAGLPDAVLKRANEILTMLESKGQSGKEVIGELAATATPIQQQEAEAPAQLSLFEGYTKKQEHAKQREKAKEPRDALQEDIIQAIQTLDLIRMTPLEAMNQLFLLQERIQNKNRR</sequence>
<dbReference type="SUPFAM" id="SSF55271">
    <property type="entry name" value="DNA repair protein MutS, domain I"/>
    <property type="match status" value="1"/>
</dbReference>
<proteinExistence type="inferred from homology"/>
<dbReference type="InterPro" id="IPR036678">
    <property type="entry name" value="MutS_con_dom_sf"/>
</dbReference>
<dbReference type="PIRSF" id="PIRSF037677">
    <property type="entry name" value="DNA_mis_repair_Msh6"/>
    <property type="match status" value="1"/>
</dbReference>
<keyword evidence="5 7" id="KW-0238">DNA-binding</keyword>
<evidence type="ECO:0000313" key="12">
    <source>
        <dbReference type="Proteomes" id="UP000830167"/>
    </source>
</evidence>
<dbReference type="InterPro" id="IPR045076">
    <property type="entry name" value="MutS"/>
</dbReference>
<keyword evidence="12" id="KW-1185">Reference proteome</keyword>
<dbReference type="InterPro" id="IPR007695">
    <property type="entry name" value="DNA_mismatch_repair_MutS-lik_N"/>
</dbReference>
<dbReference type="HAMAP" id="MF_00096">
    <property type="entry name" value="MutS"/>
    <property type="match status" value="1"/>
</dbReference>
<evidence type="ECO:0000256" key="1">
    <source>
        <dbReference type="ARBA" id="ARBA00006271"/>
    </source>
</evidence>
<dbReference type="InterPro" id="IPR007860">
    <property type="entry name" value="DNA_mmatch_repair_MutS_con_dom"/>
</dbReference>
<dbReference type="PANTHER" id="PTHR11361">
    <property type="entry name" value="DNA MISMATCH REPAIR PROTEIN MUTS FAMILY MEMBER"/>
    <property type="match status" value="1"/>
</dbReference>
<dbReference type="NCBIfam" id="NF003810">
    <property type="entry name" value="PRK05399.1"/>
    <property type="match status" value="1"/>
</dbReference>
<dbReference type="SUPFAM" id="SSF52540">
    <property type="entry name" value="P-loop containing nucleoside triphosphate hydrolases"/>
    <property type="match status" value="1"/>
</dbReference>
<evidence type="ECO:0000256" key="9">
    <source>
        <dbReference type="RuleBase" id="RU003756"/>
    </source>
</evidence>
<dbReference type="SUPFAM" id="SSF48334">
    <property type="entry name" value="DNA repair protein MutS, domain III"/>
    <property type="match status" value="1"/>
</dbReference>
<evidence type="ECO:0000256" key="6">
    <source>
        <dbReference type="ARBA" id="ARBA00023204"/>
    </source>
</evidence>
<dbReference type="InterPro" id="IPR036187">
    <property type="entry name" value="DNA_mismatch_repair_MutS_sf"/>
</dbReference>
<dbReference type="PROSITE" id="PS00486">
    <property type="entry name" value="DNA_MISMATCH_REPAIR_2"/>
    <property type="match status" value="1"/>
</dbReference>
<dbReference type="InterPro" id="IPR007861">
    <property type="entry name" value="DNA_mismatch_repair_MutS_clamp"/>
</dbReference>
<dbReference type="Pfam" id="PF05192">
    <property type="entry name" value="MutS_III"/>
    <property type="match status" value="1"/>
</dbReference>
<dbReference type="Pfam" id="PF05188">
    <property type="entry name" value="MutS_II"/>
    <property type="match status" value="1"/>
</dbReference>
<reference evidence="11" key="1">
    <citation type="submission" date="2021-12" db="EMBL/GenBank/DDBJ databases">
        <title>Alicyclobacillaceae gen. nov., sp. nov., isolated from chalcocite enrichment system.</title>
        <authorList>
            <person name="Jiang Z."/>
        </authorList>
    </citation>
    <scope>NUCLEOTIDE SEQUENCE</scope>
    <source>
        <strain evidence="11">MYW30-H2</strain>
    </source>
</reference>
<dbReference type="Gene3D" id="1.10.1420.10">
    <property type="match status" value="2"/>
</dbReference>
<keyword evidence="6 7" id="KW-0234">DNA repair</keyword>
<dbReference type="PANTHER" id="PTHR11361:SF34">
    <property type="entry name" value="DNA MISMATCH REPAIR PROTEIN MSH1, MITOCHONDRIAL"/>
    <property type="match status" value="1"/>
</dbReference>
<evidence type="ECO:0000313" key="11">
    <source>
        <dbReference type="EMBL" id="UOF89438.1"/>
    </source>
</evidence>
<dbReference type="Pfam" id="PF00488">
    <property type="entry name" value="MutS_V"/>
    <property type="match status" value="1"/>
</dbReference>
<dbReference type="InterPro" id="IPR027417">
    <property type="entry name" value="P-loop_NTPase"/>
</dbReference>
<evidence type="ECO:0000256" key="8">
    <source>
        <dbReference type="NCBIfam" id="TIGR01070"/>
    </source>
</evidence>
<dbReference type="SUPFAM" id="SSF53150">
    <property type="entry name" value="DNA repair protein MutS, domain II"/>
    <property type="match status" value="1"/>
</dbReference>
<dbReference type="Gene3D" id="3.30.420.110">
    <property type="entry name" value="MutS, connector domain"/>
    <property type="match status" value="1"/>
</dbReference>
<dbReference type="NCBIfam" id="TIGR01070">
    <property type="entry name" value="mutS1"/>
    <property type="match status" value="1"/>
</dbReference>
<feature type="binding site" evidence="7">
    <location>
        <begin position="619"/>
        <end position="626"/>
    </location>
    <ligand>
        <name>ATP</name>
        <dbReference type="ChEBI" id="CHEBI:30616"/>
    </ligand>
</feature>
<comment type="similarity">
    <text evidence="1 7 9">Belongs to the DNA mismatch repair MutS family.</text>
</comment>
<keyword evidence="3 7" id="KW-0227">DNA damage</keyword>
<dbReference type="InterPro" id="IPR016151">
    <property type="entry name" value="DNA_mismatch_repair_MutS_N"/>
</dbReference>
<evidence type="ECO:0000256" key="4">
    <source>
        <dbReference type="ARBA" id="ARBA00022840"/>
    </source>
</evidence>
<dbReference type="InterPro" id="IPR007696">
    <property type="entry name" value="DNA_mismatch_repair_MutS_core"/>
</dbReference>
<dbReference type="Gene3D" id="3.40.50.300">
    <property type="entry name" value="P-loop containing nucleotide triphosphate hydrolases"/>
    <property type="match status" value="1"/>
</dbReference>
<evidence type="ECO:0000256" key="5">
    <source>
        <dbReference type="ARBA" id="ARBA00023125"/>
    </source>
</evidence>
<dbReference type="RefSeq" id="WP_347436126.1">
    <property type="nucleotide sequence ID" value="NZ_CP089291.1"/>
</dbReference>
<name>A0ABY4CGA3_9BACL</name>
<dbReference type="Gene3D" id="3.40.1170.10">
    <property type="entry name" value="DNA repair protein MutS, domain I"/>
    <property type="match status" value="1"/>
</dbReference>
<keyword evidence="4 7" id="KW-0067">ATP-binding</keyword>
<dbReference type="Pfam" id="PF05190">
    <property type="entry name" value="MutS_IV"/>
    <property type="match status" value="1"/>
</dbReference>
<gene>
    <name evidence="7 11" type="primary">mutS</name>
    <name evidence="11" type="ORF">LSG31_16250</name>
</gene>
<dbReference type="SMART" id="SM00534">
    <property type="entry name" value="MUTSac"/>
    <property type="match status" value="1"/>
</dbReference>
<evidence type="ECO:0000256" key="3">
    <source>
        <dbReference type="ARBA" id="ARBA00022763"/>
    </source>
</evidence>
<feature type="domain" description="DNA mismatch repair proteins mutS family" evidence="10">
    <location>
        <begin position="693"/>
        <end position="709"/>
    </location>
</feature>
<dbReference type="CDD" id="cd03284">
    <property type="entry name" value="ABC_MutS1"/>
    <property type="match status" value="1"/>
</dbReference>
<evidence type="ECO:0000256" key="7">
    <source>
        <dbReference type="HAMAP-Rule" id="MF_00096"/>
    </source>
</evidence>
<evidence type="ECO:0000256" key="2">
    <source>
        <dbReference type="ARBA" id="ARBA00022741"/>
    </source>
</evidence>
<dbReference type="InterPro" id="IPR017261">
    <property type="entry name" value="DNA_mismatch_repair_MutS/MSH"/>
</dbReference>
<evidence type="ECO:0000259" key="10">
    <source>
        <dbReference type="PROSITE" id="PS00486"/>
    </source>
</evidence>
<accession>A0ABY4CGA3</accession>
<dbReference type="EMBL" id="CP089291">
    <property type="protein sequence ID" value="UOF89438.1"/>
    <property type="molecule type" value="Genomic_DNA"/>
</dbReference>
<keyword evidence="2 7" id="KW-0547">Nucleotide-binding</keyword>
<dbReference type="Pfam" id="PF01624">
    <property type="entry name" value="MutS_I"/>
    <property type="match status" value="1"/>
</dbReference>
<comment type="function">
    <text evidence="7">This protein is involved in the repair of mismatches in DNA. It is possible that it carries out the mismatch recognition step. This protein has a weak ATPase activity.</text>
</comment>
<organism evidence="11 12">
    <name type="scientific">Fodinisporobacter ferrooxydans</name>
    <dbReference type="NCBI Taxonomy" id="2901836"/>
    <lineage>
        <taxon>Bacteria</taxon>
        <taxon>Bacillati</taxon>
        <taxon>Bacillota</taxon>
        <taxon>Bacilli</taxon>
        <taxon>Bacillales</taxon>
        <taxon>Alicyclobacillaceae</taxon>
        <taxon>Fodinisporobacter</taxon>
    </lineage>
</organism>
<dbReference type="Proteomes" id="UP000830167">
    <property type="component" value="Chromosome"/>
</dbReference>